<feature type="transmembrane region" description="Helical" evidence="5">
    <location>
        <begin position="515"/>
        <end position="540"/>
    </location>
</feature>
<keyword evidence="2 5" id="KW-0812">Transmembrane</keyword>
<evidence type="ECO:0000256" key="3">
    <source>
        <dbReference type="ARBA" id="ARBA00022989"/>
    </source>
</evidence>
<evidence type="ECO:0000313" key="6">
    <source>
        <dbReference type="EMBL" id="RNF26781.1"/>
    </source>
</evidence>
<dbReference type="Proteomes" id="UP000284403">
    <property type="component" value="Unassembled WGS sequence"/>
</dbReference>
<evidence type="ECO:0000256" key="5">
    <source>
        <dbReference type="SAM" id="Phobius"/>
    </source>
</evidence>
<dbReference type="PANTHER" id="PTHR13285">
    <property type="entry name" value="ACYLTRANSFERASE"/>
    <property type="match status" value="1"/>
</dbReference>
<comment type="caution">
    <text evidence="6">The sequence shown here is derived from an EMBL/GenBank/DDBJ whole genome shotgun (WGS) entry which is preliminary data.</text>
</comment>
<protein>
    <submittedName>
        <fullName evidence="6">Putative GUP1</fullName>
    </submittedName>
</protein>
<name>A0A3R7PXL6_9TRYP</name>
<dbReference type="OrthoDB" id="420606at2759"/>
<dbReference type="InterPro" id="IPR004299">
    <property type="entry name" value="MBOAT_fam"/>
</dbReference>
<dbReference type="Pfam" id="PF03062">
    <property type="entry name" value="MBOAT"/>
    <property type="match status" value="1"/>
</dbReference>
<keyword evidence="3 5" id="KW-1133">Transmembrane helix</keyword>
<feature type="transmembrane region" description="Helical" evidence="5">
    <location>
        <begin position="26"/>
        <end position="44"/>
    </location>
</feature>
<feature type="transmembrane region" description="Helical" evidence="5">
    <location>
        <begin position="125"/>
        <end position="149"/>
    </location>
</feature>
<dbReference type="AlphaFoldDB" id="A0A3R7PXL6"/>
<evidence type="ECO:0000256" key="4">
    <source>
        <dbReference type="ARBA" id="ARBA00023136"/>
    </source>
</evidence>
<dbReference type="GO" id="GO:0016746">
    <property type="term" value="F:acyltransferase activity"/>
    <property type="evidence" value="ECO:0007669"/>
    <property type="project" value="TreeGrafter"/>
</dbReference>
<reference evidence="6 7" key="1">
    <citation type="journal article" date="2018" name="BMC Genomics">
        <title>Genomic comparison of Trypanosoma conorhini and Trypanosoma rangeli to Trypanosoma cruzi strains of high and low virulence.</title>
        <authorList>
            <person name="Bradwell K.R."/>
            <person name="Koparde V.N."/>
            <person name="Matveyev A.V."/>
            <person name="Serrano M.G."/>
            <person name="Alves J.M."/>
            <person name="Parikh H."/>
            <person name="Huang B."/>
            <person name="Lee V."/>
            <person name="Espinosa-Alvarez O."/>
            <person name="Ortiz P.A."/>
            <person name="Costa-Martins A.G."/>
            <person name="Teixeira M.M."/>
            <person name="Buck G.A."/>
        </authorList>
    </citation>
    <scope>NUCLEOTIDE SEQUENCE [LARGE SCALE GENOMIC DNA]</scope>
    <source>
        <strain evidence="6 7">025E</strain>
    </source>
</reference>
<accession>A0A3R7PXL6</accession>
<dbReference type="GO" id="GO:0005783">
    <property type="term" value="C:endoplasmic reticulum"/>
    <property type="evidence" value="ECO:0007669"/>
    <property type="project" value="TreeGrafter"/>
</dbReference>
<evidence type="ECO:0000256" key="1">
    <source>
        <dbReference type="ARBA" id="ARBA00004141"/>
    </source>
</evidence>
<dbReference type="EMBL" id="MKKU01000028">
    <property type="protein sequence ID" value="RNF26781.1"/>
    <property type="molecule type" value="Genomic_DNA"/>
</dbReference>
<feature type="transmembrane region" description="Helical" evidence="5">
    <location>
        <begin position="552"/>
        <end position="570"/>
    </location>
</feature>
<feature type="transmembrane region" description="Helical" evidence="5">
    <location>
        <begin position="363"/>
        <end position="386"/>
    </location>
</feature>
<dbReference type="RefSeq" id="XP_029231987.1">
    <property type="nucleotide sequence ID" value="XM_029367954.1"/>
</dbReference>
<evidence type="ECO:0000313" key="7">
    <source>
        <dbReference type="Proteomes" id="UP000284403"/>
    </source>
</evidence>
<keyword evidence="4 5" id="KW-0472">Membrane</keyword>
<organism evidence="6 7">
    <name type="scientific">Trypanosoma conorhini</name>
    <dbReference type="NCBI Taxonomy" id="83891"/>
    <lineage>
        <taxon>Eukaryota</taxon>
        <taxon>Discoba</taxon>
        <taxon>Euglenozoa</taxon>
        <taxon>Kinetoplastea</taxon>
        <taxon>Metakinetoplastina</taxon>
        <taxon>Trypanosomatida</taxon>
        <taxon>Trypanosomatidae</taxon>
        <taxon>Trypanosoma</taxon>
    </lineage>
</organism>
<keyword evidence="7" id="KW-1185">Reference proteome</keyword>
<feature type="transmembrane region" description="Helical" evidence="5">
    <location>
        <begin position="161"/>
        <end position="183"/>
    </location>
</feature>
<feature type="transmembrane region" description="Helical" evidence="5">
    <location>
        <begin position="335"/>
        <end position="357"/>
    </location>
</feature>
<dbReference type="InterPro" id="IPR051085">
    <property type="entry name" value="MB_O-acyltransferase"/>
</dbReference>
<feature type="transmembrane region" description="Helical" evidence="5">
    <location>
        <begin position="470"/>
        <end position="503"/>
    </location>
</feature>
<sequence length="626" mass="71298">MHECPRSHGENGCVAVSPPYLKRNSIEYLFCVGSLCLAVLYFLVIDIGRVSRRHVALLEDSLAPAWPPFCWLGSKGMDIKDSQWRQFTLVLPIVIPAFALFLYISHRLRKRGNGKELESLHVLHIIAGLVIGFGISGPGFLFTVVILFGNFYGARRLHKTVPFTAFMAIMWGTHIALLFVNSYFDGYRFAWIGLGFLDTLVDPVMRWTVHYNMSVLRMIAFNTDMHEALLASSERRQKAIDKHDMSCIECAQLREASANKGGGSVPFGLDAGGLRCYKFRTEYPLDAGEYNLLRYLGYVFYPPLYIAGPISSFNAYVSYLKEPWRPMDGKFLRHYSLRTLFSFMLMTTTVHYIYAVAILENGAAFASISFSRRALVLYLQLAFLWLKFNCVWKLFRLIALLDGFDVPEDMRRCFSSTVSIRDFWRDWHASFNLWIVRYMYIPMGGNKKKHLNIFPIFFFIAIWHDIELRMMHWACIICVCFVVELFLTQVVFHPSAPIVVVLARRPVLYRHMRTLGACAIMLQLVIVNLVGFGIGLGGAQQNLSAMWTDSPLSFRLLMVFYFYLAATIAIQERDQKEFEEQQCRVKYGLTGAKGKTLAAVAPAVEVALDGSEGADFGKNANHLSHT</sequence>
<dbReference type="GeneID" id="40314627"/>
<dbReference type="GO" id="GO:0016020">
    <property type="term" value="C:membrane"/>
    <property type="evidence" value="ECO:0007669"/>
    <property type="project" value="UniProtKB-SubCell"/>
</dbReference>
<feature type="transmembrane region" description="Helical" evidence="5">
    <location>
        <begin position="449"/>
        <end position="464"/>
    </location>
</feature>
<comment type="subcellular location">
    <subcellularLocation>
        <location evidence="1">Membrane</location>
        <topology evidence="1">Multi-pass membrane protein</topology>
    </subcellularLocation>
</comment>
<proteinExistence type="predicted"/>
<dbReference type="PANTHER" id="PTHR13285:SF18">
    <property type="entry name" value="PROTEIN-CYSTEINE N-PALMITOYLTRANSFERASE RASP"/>
    <property type="match status" value="1"/>
</dbReference>
<evidence type="ECO:0000256" key="2">
    <source>
        <dbReference type="ARBA" id="ARBA00022692"/>
    </source>
</evidence>
<feature type="transmembrane region" description="Helical" evidence="5">
    <location>
        <begin position="87"/>
        <end position="105"/>
    </location>
</feature>
<gene>
    <name evidence="6" type="ORF">Tco025E_01016</name>
</gene>